<feature type="region of interest" description="Disordered" evidence="11">
    <location>
        <begin position="105"/>
        <end position="190"/>
    </location>
</feature>
<dbReference type="GO" id="GO:0000407">
    <property type="term" value="C:phagophore assembly site"/>
    <property type="evidence" value="ECO:0007669"/>
    <property type="project" value="EnsemblFungi"/>
</dbReference>
<dbReference type="GO" id="GO:0000422">
    <property type="term" value="P:autophagy of mitochondrion"/>
    <property type="evidence" value="ECO:0007669"/>
    <property type="project" value="EnsemblFungi"/>
</dbReference>
<evidence type="ECO:0000256" key="5">
    <source>
        <dbReference type="ARBA" id="ARBA00022490"/>
    </source>
</evidence>
<dbReference type="GO" id="GO:0005829">
    <property type="term" value="C:cytosol"/>
    <property type="evidence" value="ECO:0007669"/>
    <property type="project" value="EnsemblFungi"/>
</dbReference>
<dbReference type="PANTHER" id="PTHR12866:SF2">
    <property type="entry name" value="UBIQUITIN-LIKE-CONJUGATING ENZYME ATG3"/>
    <property type="match status" value="1"/>
</dbReference>
<dbReference type="GO" id="GO:0034727">
    <property type="term" value="P:piecemeal microautophagy of the nucleus"/>
    <property type="evidence" value="ECO:0007669"/>
    <property type="project" value="EnsemblFungi"/>
</dbReference>
<dbReference type="GO" id="GO:0015031">
    <property type="term" value="P:protein transport"/>
    <property type="evidence" value="ECO:0007669"/>
    <property type="project" value="UniProtKB-KW"/>
</dbReference>
<dbReference type="AlphaFoldDB" id="A0A139ISD8"/>
<dbReference type="OrthoDB" id="1584384at2759"/>
<evidence type="ECO:0000256" key="9">
    <source>
        <dbReference type="ARBA" id="ARBA00032144"/>
    </source>
</evidence>
<keyword evidence="13" id="KW-1185">Reference proteome</keyword>
<evidence type="ECO:0000256" key="8">
    <source>
        <dbReference type="ARBA" id="ARBA00023006"/>
    </source>
</evidence>
<evidence type="ECO:0000256" key="1">
    <source>
        <dbReference type="ARBA" id="ARBA00004496"/>
    </source>
</evidence>
<gene>
    <name evidence="12" type="ORF">AC579_3222</name>
</gene>
<dbReference type="GO" id="GO:0019776">
    <property type="term" value="F:Atg8-family ligase activity"/>
    <property type="evidence" value="ECO:0007669"/>
    <property type="project" value="EnsemblFungi"/>
</dbReference>
<dbReference type="STRING" id="113226.A0A139ISD8"/>
<evidence type="ECO:0000256" key="4">
    <source>
        <dbReference type="ARBA" id="ARBA00022448"/>
    </source>
</evidence>
<dbReference type="EMBL" id="LFZO01000019">
    <property type="protein sequence ID" value="KXT17530.1"/>
    <property type="molecule type" value="Genomic_DNA"/>
</dbReference>
<proteinExistence type="inferred from homology"/>
<dbReference type="GO" id="GO:0005739">
    <property type="term" value="C:mitochondrion"/>
    <property type="evidence" value="ECO:0007669"/>
    <property type="project" value="EnsemblFungi"/>
</dbReference>
<keyword evidence="4" id="KW-0813">Transport</keyword>
<organism evidence="12 13">
    <name type="scientific">Pseudocercospora musae</name>
    <dbReference type="NCBI Taxonomy" id="113226"/>
    <lineage>
        <taxon>Eukaryota</taxon>
        <taxon>Fungi</taxon>
        <taxon>Dikarya</taxon>
        <taxon>Ascomycota</taxon>
        <taxon>Pezizomycotina</taxon>
        <taxon>Dothideomycetes</taxon>
        <taxon>Dothideomycetidae</taxon>
        <taxon>Mycosphaerellales</taxon>
        <taxon>Mycosphaerellaceae</taxon>
        <taxon>Pseudocercospora</taxon>
    </lineage>
</organism>
<dbReference type="InterPro" id="IPR007135">
    <property type="entry name" value="Atg3/Atg10"/>
</dbReference>
<dbReference type="GO" id="GO:0061723">
    <property type="term" value="P:glycophagy"/>
    <property type="evidence" value="ECO:0007669"/>
    <property type="project" value="TreeGrafter"/>
</dbReference>
<dbReference type="Proteomes" id="UP000073492">
    <property type="component" value="Unassembled WGS sequence"/>
</dbReference>
<keyword evidence="7" id="KW-0653">Protein transport</keyword>
<dbReference type="GO" id="GO:0000045">
    <property type="term" value="P:autophagosome assembly"/>
    <property type="evidence" value="ECO:0007669"/>
    <property type="project" value="EnsemblFungi"/>
</dbReference>
<keyword evidence="8" id="KW-0072">Autophagy</keyword>
<feature type="compositionally biased region" description="Basic and acidic residues" evidence="11">
    <location>
        <begin position="167"/>
        <end position="190"/>
    </location>
</feature>
<feature type="compositionally biased region" description="Basic and acidic residues" evidence="11">
    <location>
        <begin position="126"/>
        <end position="148"/>
    </location>
</feature>
<name>A0A139ISD8_9PEZI</name>
<keyword evidence="5" id="KW-0963">Cytoplasm</keyword>
<accession>A0A139ISD8</accession>
<feature type="compositionally biased region" description="Acidic residues" evidence="11">
    <location>
        <begin position="149"/>
        <end position="166"/>
    </location>
</feature>
<protein>
    <recommendedName>
        <fullName evidence="3">Autophagy-related protein 3</fullName>
    </recommendedName>
    <alternativeName>
        <fullName evidence="9 10">Autophagy-related E2-like conjugation enzyme ATG3</fullName>
    </alternativeName>
</protein>
<dbReference type="GO" id="GO:0006612">
    <property type="term" value="P:protein targeting to membrane"/>
    <property type="evidence" value="ECO:0007669"/>
    <property type="project" value="EnsemblFungi"/>
</dbReference>
<comment type="caution">
    <text evidence="12">The sequence shown here is derived from an EMBL/GenBank/DDBJ whole genome shotgun (WGS) entry which is preliminary data.</text>
</comment>
<evidence type="ECO:0000256" key="2">
    <source>
        <dbReference type="ARBA" id="ARBA00007683"/>
    </source>
</evidence>
<comment type="similarity">
    <text evidence="2">Belongs to the ATG3 family.</text>
</comment>
<dbReference type="GO" id="GO:0061908">
    <property type="term" value="C:phagophore"/>
    <property type="evidence" value="ECO:0007669"/>
    <property type="project" value="EnsemblFungi"/>
</dbReference>
<evidence type="ECO:0000313" key="12">
    <source>
        <dbReference type="EMBL" id="KXT17530.1"/>
    </source>
</evidence>
<keyword evidence="6" id="KW-0833">Ubl conjugation pathway</keyword>
<comment type="subcellular location">
    <subcellularLocation>
        <location evidence="1">Cytoplasm</location>
    </subcellularLocation>
</comment>
<evidence type="ECO:0000256" key="10">
    <source>
        <dbReference type="ARBA" id="ARBA00033139"/>
    </source>
</evidence>
<feature type="compositionally biased region" description="Basic and acidic residues" evidence="11">
    <location>
        <begin position="312"/>
        <end position="331"/>
    </location>
</feature>
<evidence type="ECO:0000256" key="6">
    <source>
        <dbReference type="ARBA" id="ARBA00022786"/>
    </source>
</evidence>
<feature type="region of interest" description="Disordered" evidence="11">
    <location>
        <begin position="311"/>
        <end position="345"/>
    </location>
</feature>
<dbReference type="PANTHER" id="PTHR12866">
    <property type="entry name" value="UBIQUITIN-LIKE-CONJUGATING ENZYME ATG3"/>
    <property type="match status" value="1"/>
</dbReference>
<evidence type="ECO:0000256" key="3">
    <source>
        <dbReference type="ARBA" id="ARBA00018067"/>
    </source>
</evidence>
<evidence type="ECO:0000256" key="7">
    <source>
        <dbReference type="ARBA" id="ARBA00022927"/>
    </source>
</evidence>
<sequence>MQNLIHSFIDPLRDRFAPISHNSDFRNTGQITPEEFQAAGDFLVHKFPSWSWSGAASESQRVSYFPADKQYLITRGVPCRKRIKADDFAGSASGEDQLVLDMLRESGSDGGEDDGWLKAGGNSTAENKKDAELIKDVKTVDDDGKLGEEAEEEEIPDMDDEEDDEEAIIRDPSGGKKDGSDGRVPDAELQRDNVLTDAHSLRTYTLYITYTPYYRTPRLYLSGYDSNNKPLLPIAMMEDIVGDYKDKTVTLEDFNFTNPPIKTASVHPCKHASVMKVLLDRADAALKLRIEKMKHGEKASSAGMEGLVDQTTKLDLKDKSAPSKGKDKDGEGEWEVLSSDGSQDDEAPAIRVDQYLVVFLKFMASVTPGIEHDFTMGV</sequence>
<dbReference type="Pfam" id="PF03987">
    <property type="entry name" value="Autophagy_act_C"/>
    <property type="match status" value="1"/>
</dbReference>
<evidence type="ECO:0000256" key="11">
    <source>
        <dbReference type="SAM" id="MobiDB-lite"/>
    </source>
</evidence>
<evidence type="ECO:0000313" key="13">
    <source>
        <dbReference type="Proteomes" id="UP000073492"/>
    </source>
</evidence>
<reference evidence="12 13" key="1">
    <citation type="submission" date="2015-07" db="EMBL/GenBank/DDBJ databases">
        <title>Comparative genomics of the Sigatoka disease complex on banana suggests a link between parallel evolutionary changes in Pseudocercospora fijiensis and Pseudocercospora eumusae and increased virulence on the banana host.</title>
        <authorList>
            <person name="Chang T.-C."/>
            <person name="Salvucci A."/>
            <person name="Crous P.W."/>
            <person name="Stergiopoulos I."/>
        </authorList>
    </citation>
    <scope>NUCLEOTIDE SEQUENCE [LARGE SCALE GENOMIC DNA]</scope>
    <source>
        <strain evidence="12 13">CBS 116634</strain>
    </source>
</reference>